<dbReference type="Proteomes" id="UP000184310">
    <property type="component" value="Unassembled WGS sequence"/>
</dbReference>
<dbReference type="Gene3D" id="2.30.30.140">
    <property type="match status" value="1"/>
</dbReference>
<accession>A0A1M6HX91</accession>
<dbReference type="PANTHER" id="PTHR35177:SF2">
    <property type="entry name" value="HYDROGENASE MATURATION FACTOR HYBG"/>
    <property type="match status" value="1"/>
</dbReference>
<dbReference type="STRING" id="1121302.SAMN02745163_01615"/>
<organism evidence="2 3">
    <name type="scientific">Clostridium cavendishii DSM 21758</name>
    <dbReference type="NCBI Taxonomy" id="1121302"/>
    <lineage>
        <taxon>Bacteria</taxon>
        <taxon>Bacillati</taxon>
        <taxon>Bacillota</taxon>
        <taxon>Clostridia</taxon>
        <taxon>Eubacteriales</taxon>
        <taxon>Clostridiaceae</taxon>
        <taxon>Clostridium</taxon>
    </lineage>
</organism>
<evidence type="ECO:0000313" key="2">
    <source>
        <dbReference type="EMBL" id="SHJ26821.1"/>
    </source>
</evidence>
<dbReference type="PANTHER" id="PTHR35177">
    <property type="entry name" value="HYDROGENASE MATURATION FACTOR HYBG"/>
    <property type="match status" value="1"/>
</dbReference>
<dbReference type="PRINTS" id="PR00445">
    <property type="entry name" value="HUPFHYPC"/>
</dbReference>
<evidence type="ECO:0000256" key="1">
    <source>
        <dbReference type="ARBA" id="ARBA00006018"/>
    </source>
</evidence>
<dbReference type="EMBL" id="FQZB01000007">
    <property type="protein sequence ID" value="SHJ26821.1"/>
    <property type="molecule type" value="Genomic_DNA"/>
</dbReference>
<dbReference type="AlphaFoldDB" id="A0A1M6HX91"/>
<dbReference type="InterPro" id="IPR019812">
    <property type="entry name" value="Hydgase_assmbl_chp_CS"/>
</dbReference>
<dbReference type="GO" id="GO:0051604">
    <property type="term" value="P:protein maturation"/>
    <property type="evidence" value="ECO:0007669"/>
    <property type="project" value="TreeGrafter"/>
</dbReference>
<dbReference type="GO" id="GO:0005506">
    <property type="term" value="F:iron ion binding"/>
    <property type="evidence" value="ECO:0007669"/>
    <property type="project" value="TreeGrafter"/>
</dbReference>
<proteinExistence type="inferred from homology"/>
<gene>
    <name evidence="2" type="ORF">SAMN02745163_01615</name>
</gene>
<dbReference type="SUPFAM" id="SSF159127">
    <property type="entry name" value="HupF/HypC-like"/>
    <property type="match status" value="1"/>
</dbReference>
<dbReference type="Pfam" id="PF01455">
    <property type="entry name" value="HupF_HypC"/>
    <property type="match status" value="1"/>
</dbReference>
<evidence type="ECO:0000313" key="3">
    <source>
        <dbReference type="Proteomes" id="UP000184310"/>
    </source>
</evidence>
<dbReference type="OrthoDB" id="9806017at2"/>
<keyword evidence="3" id="KW-1185">Reference proteome</keyword>
<dbReference type="NCBIfam" id="TIGR00074">
    <property type="entry name" value="hypC_hupF"/>
    <property type="match status" value="1"/>
</dbReference>
<dbReference type="PROSITE" id="PS01097">
    <property type="entry name" value="HUPF_HYPC"/>
    <property type="match status" value="1"/>
</dbReference>
<dbReference type="RefSeq" id="WP_072986167.1">
    <property type="nucleotide sequence ID" value="NZ_FQZB01000007.1"/>
</dbReference>
<dbReference type="GO" id="GO:1902670">
    <property type="term" value="F:carbon dioxide binding"/>
    <property type="evidence" value="ECO:0007669"/>
    <property type="project" value="TreeGrafter"/>
</dbReference>
<reference evidence="2 3" key="1">
    <citation type="submission" date="2016-11" db="EMBL/GenBank/DDBJ databases">
        <authorList>
            <person name="Jaros S."/>
            <person name="Januszkiewicz K."/>
            <person name="Wedrychowicz H."/>
        </authorList>
    </citation>
    <scope>NUCLEOTIDE SEQUENCE [LARGE SCALE GENOMIC DNA]</scope>
    <source>
        <strain evidence="2 3">DSM 21758</strain>
    </source>
</reference>
<protein>
    <submittedName>
        <fullName evidence="2">Hydrogenase maturation protein HypC</fullName>
    </submittedName>
</protein>
<comment type="similarity">
    <text evidence="1">Belongs to the HupF/HypC family.</text>
</comment>
<dbReference type="InterPro" id="IPR001109">
    <property type="entry name" value="Hydrogenase_HupF/HypC"/>
</dbReference>
<name>A0A1M6HX91_9CLOT</name>
<sequence>MCIAVPLKVIELHEDEAIVCYKGVSIQVNMSLLEEVKLGDYVLVHAGCAIEKMDKIQGEKTKELFEQIFSIEDGEL</sequence>